<feature type="domain" description="VTT" evidence="2">
    <location>
        <begin position="22"/>
        <end position="139"/>
    </location>
</feature>
<evidence type="ECO:0000313" key="4">
    <source>
        <dbReference type="Proteomes" id="UP001107961"/>
    </source>
</evidence>
<dbReference type="InterPro" id="IPR032816">
    <property type="entry name" value="VTT_dom"/>
</dbReference>
<comment type="caution">
    <text evidence="3">The sequence shown here is derived from an EMBL/GenBank/DDBJ whole genome shotgun (WGS) entry which is preliminary data.</text>
</comment>
<keyword evidence="1" id="KW-1133">Transmembrane helix</keyword>
<dbReference type="PANTHER" id="PTHR42709">
    <property type="entry name" value="ALKALINE PHOSPHATASE LIKE PROTEIN"/>
    <property type="match status" value="1"/>
</dbReference>
<evidence type="ECO:0000256" key="1">
    <source>
        <dbReference type="SAM" id="Phobius"/>
    </source>
</evidence>
<gene>
    <name evidence="3" type="ORF">LZG35_08915</name>
</gene>
<evidence type="ECO:0000313" key="3">
    <source>
        <dbReference type="EMBL" id="MCE7508754.1"/>
    </source>
</evidence>
<feature type="transmembrane region" description="Helical" evidence="1">
    <location>
        <begin position="123"/>
        <end position="148"/>
    </location>
</feature>
<dbReference type="KEGG" id="axe:P40_02045"/>
<protein>
    <submittedName>
        <fullName evidence="3">DedA family protein</fullName>
    </submittedName>
</protein>
<dbReference type="PANTHER" id="PTHR42709:SF2">
    <property type="entry name" value="INNER MEMBRANE PROTEIN YOHD"/>
    <property type="match status" value="1"/>
</dbReference>
<dbReference type="EMBL" id="JAJVKT010000009">
    <property type="protein sequence ID" value="MCE7508754.1"/>
    <property type="molecule type" value="Genomic_DNA"/>
</dbReference>
<dbReference type="Proteomes" id="UP001107961">
    <property type="component" value="Unassembled WGS sequence"/>
</dbReference>
<keyword evidence="4" id="KW-1185">Reference proteome</keyword>
<feature type="transmembrane region" description="Helical" evidence="1">
    <location>
        <begin position="12"/>
        <end position="34"/>
    </location>
</feature>
<name>A0A9Q3ZG00_9GAMM</name>
<reference evidence="3" key="1">
    <citation type="submission" date="2022-01" db="EMBL/GenBank/DDBJ databases">
        <authorList>
            <person name="Karlyshev A.V."/>
            <person name="Jaspars M."/>
        </authorList>
    </citation>
    <scope>NUCLEOTIDE SEQUENCE</scope>
    <source>
        <strain evidence="3">AGSA3-2</strain>
    </source>
</reference>
<evidence type="ECO:0000259" key="2">
    <source>
        <dbReference type="Pfam" id="PF09335"/>
    </source>
</evidence>
<dbReference type="GeneID" id="94685178"/>
<dbReference type="GO" id="GO:0005886">
    <property type="term" value="C:plasma membrane"/>
    <property type="evidence" value="ECO:0007669"/>
    <property type="project" value="TreeGrafter"/>
</dbReference>
<organism evidence="3 4">
    <name type="scientific">Alloalcanivorax xenomutans</name>
    <dbReference type="NCBI Taxonomy" id="1094342"/>
    <lineage>
        <taxon>Bacteria</taxon>
        <taxon>Pseudomonadati</taxon>
        <taxon>Pseudomonadota</taxon>
        <taxon>Gammaproteobacteria</taxon>
        <taxon>Oceanospirillales</taxon>
        <taxon>Alcanivoracaceae</taxon>
        <taxon>Alloalcanivorax</taxon>
    </lineage>
</organism>
<keyword evidence="1" id="KW-0812">Transmembrane</keyword>
<sequence>MLQHFLEHFGYPALFVGTFLEGETILVLAGFLAFHDYLRLDLVIFTAFAGAFCGDQLWFLLGRHHGRRLLRRKPRWEATGEKALRLVRRHPDLWVLGFRFVYGLRTVMPVVIGLSGYPPRRYLLFNALGAAIWATALGFAAFHFGTLLEGLLGHLKRYEFYVLGALFLIGVLMWLWRYFRAPR</sequence>
<feature type="transmembrane region" description="Helical" evidence="1">
    <location>
        <begin position="40"/>
        <end position="61"/>
    </location>
</feature>
<accession>A0A9Q3ZG00</accession>
<dbReference type="Pfam" id="PF09335">
    <property type="entry name" value="VTT_dom"/>
    <property type="match status" value="1"/>
</dbReference>
<feature type="transmembrane region" description="Helical" evidence="1">
    <location>
        <begin position="160"/>
        <end position="179"/>
    </location>
</feature>
<dbReference type="InterPro" id="IPR051311">
    <property type="entry name" value="DedA_domain"/>
</dbReference>
<dbReference type="AlphaFoldDB" id="A0A9Q3ZG00"/>
<dbReference type="RefSeq" id="WP_063142199.1">
    <property type="nucleotide sequence ID" value="NZ_CP012331.1"/>
</dbReference>
<keyword evidence="1" id="KW-0472">Membrane</keyword>
<proteinExistence type="predicted"/>